<dbReference type="KEGG" id="dae:Dtox_2662"/>
<reference evidence="1 2" key="1">
    <citation type="journal article" date="2009" name="Stand. Genomic Sci.">
        <title>Complete genome sequence of Desulfotomaculum acetoxidans type strain (5575).</title>
        <authorList>
            <person name="Spring S."/>
            <person name="Lapidus A."/>
            <person name="Schroder M."/>
            <person name="Gleim D."/>
            <person name="Sims D."/>
            <person name="Meincke L."/>
            <person name="Glavina Del Rio T."/>
            <person name="Tice H."/>
            <person name="Copeland A."/>
            <person name="Cheng J.F."/>
            <person name="Lucas S."/>
            <person name="Chen F."/>
            <person name="Nolan M."/>
            <person name="Bruce D."/>
            <person name="Goodwin L."/>
            <person name="Pitluck S."/>
            <person name="Ivanova N."/>
            <person name="Mavromatis K."/>
            <person name="Mikhailova N."/>
            <person name="Pati A."/>
            <person name="Chen A."/>
            <person name="Palaniappan K."/>
            <person name="Land M."/>
            <person name="Hauser L."/>
            <person name="Chang Y.J."/>
            <person name="Jeffries C.D."/>
            <person name="Chain P."/>
            <person name="Saunders E."/>
            <person name="Brettin T."/>
            <person name="Detter J.C."/>
            <person name="Goker M."/>
            <person name="Bristow J."/>
            <person name="Eisen J.A."/>
            <person name="Markowitz V."/>
            <person name="Hugenholtz P."/>
            <person name="Kyrpides N.C."/>
            <person name="Klenk H.P."/>
            <person name="Han C."/>
        </authorList>
    </citation>
    <scope>NUCLEOTIDE SEQUENCE [LARGE SCALE GENOMIC DNA]</scope>
    <source>
        <strain evidence="2">ATCC 49208 / DSM 771 / VKM B-1644</strain>
    </source>
</reference>
<dbReference type="Proteomes" id="UP000002217">
    <property type="component" value="Chromosome"/>
</dbReference>
<gene>
    <name evidence="1" type="ordered locus">Dtox_2662</name>
</gene>
<proteinExistence type="predicted"/>
<protein>
    <submittedName>
        <fullName evidence="1">Uncharacterized protein</fullName>
    </submittedName>
</protein>
<accession>C8W148</accession>
<name>C8W148_DESAS</name>
<keyword evidence="2" id="KW-1185">Reference proteome</keyword>
<dbReference type="AlphaFoldDB" id="C8W148"/>
<sequence length="50" mass="6028">MVYDTVLNNLRWNNNPGKEILVLKNERIILYKILIENINQPNDIKKYIEN</sequence>
<evidence type="ECO:0000313" key="2">
    <source>
        <dbReference type="Proteomes" id="UP000002217"/>
    </source>
</evidence>
<evidence type="ECO:0000313" key="1">
    <source>
        <dbReference type="EMBL" id="ACV63444.1"/>
    </source>
</evidence>
<dbReference type="STRING" id="485916.Dtox_2662"/>
<organism evidence="1 2">
    <name type="scientific">Desulfofarcimen acetoxidans (strain ATCC 49208 / DSM 771 / KCTC 5769 / VKM B-1644 / 5575)</name>
    <name type="common">Desulfotomaculum acetoxidans</name>
    <dbReference type="NCBI Taxonomy" id="485916"/>
    <lineage>
        <taxon>Bacteria</taxon>
        <taxon>Bacillati</taxon>
        <taxon>Bacillota</taxon>
        <taxon>Clostridia</taxon>
        <taxon>Eubacteriales</taxon>
        <taxon>Peptococcaceae</taxon>
        <taxon>Desulfofarcimen</taxon>
    </lineage>
</organism>
<dbReference type="HOGENOM" id="CLU_3117083_0_0_9"/>
<dbReference type="EMBL" id="CP001720">
    <property type="protein sequence ID" value="ACV63444.1"/>
    <property type="molecule type" value="Genomic_DNA"/>
</dbReference>